<proteinExistence type="inferred from homology"/>
<dbReference type="Pfam" id="PF00001">
    <property type="entry name" value="7tm_1"/>
    <property type="match status" value="2"/>
</dbReference>
<dbReference type="GO" id="GO:0005886">
    <property type="term" value="C:plasma membrane"/>
    <property type="evidence" value="ECO:0007669"/>
    <property type="project" value="UniProtKB-SubCell"/>
</dbReference>
<evidence type="ECO:0000256" key="8">
    <source>
        <dbReference type="ARBA" id="ARBA00023170"/>
    </source>
</evidence>
<keyword evidence="7" id="KW-1015">Disulfide bond</keyword>
<evidence type="ECO:0000256" key="2">
    <source>
        <dbReference type="ARBA" id="ARBA00022475"/>
    </source>
</evidence>
<dbReference type="PROSITE" id="PS00237">
    <property type="entry name" value="G_PROTEIN_RECEP_F1_1"/>
    <property type="match status" value="1"/>
</dbReference>
<keyword evidence="3 10" id="KW-0812">Transmembrane</keyword>
<dbReference type="SMART" id="SM01381">
    <property type="entry name" value="7TM_GPCR_Srsx"/>
    <property type="match status" value="1"/>
</dbReference>
<evidence type="ECO:0000256" key="5">
    <source>
        <dbReference type="ARBA" id="ARBA00023040"/>
    </source>
</evidence>
<dbReference type="PROSITE" id="PS50262">
    <property type="entry name" value="G_PROTEIN_RECEP_F1_2"/>
    <property type="match status" value="1"/>
</dbReference>
<dbReference type="PANTHER" id="PTHR24248">
    <property type="entry name" value="ADRENERGIC RECEPTOR-RELATED G-PROTEIN COUPLED RECEPTOR"/>
    <property type="match status" value="1"/>
</dbReference>
<gene>
    <name evidence="11" type="ORF">PACLA_8A053019</name>
</gene>
<comment type="caution">
    <text evidence="11">The sequence shown here is derived from an EMBL/GenBank/DDBJ whole genome shotgun (WGS) entry which is preliminary data.</text>
</comment>
<keyword evidence="5 10" id="KW-0297">G-protein coupled receptor</keyword>
<evidence type="ECO:0000256" key="6">
    <source>
        <dbReference type="ARBA" id="ARBA00023136"/>
    </source>
</evidence>
<dbReference type="PANTHER" id="PTHR24248:SF199">
    <property type="entry name" value="IP13425P-RELATED"/>
    <property type="match status" value="1"/>
</dbReference>
<name>A0A6S7G919_PARCT</name>
<evidence type="ECO:0000256" key="9">
    <source>
        <dbReference type="ARBA" id="ARBA00023224"/>
    </source>
</evidence>
<sequence length="332" mass="37713">MSENSSTTNLQESEGISSYAYKVISSLFMWTLIIVIVVGNLLAIAAYCKATRLRIVTRCFIINLAVTDLLVGAIIMPFWFHRMLQDRQVTASMLYKSWITLDISCATASITSLAVVSIDRYIVISKPLSYERFLPKSRAIFVILLVWCYSFGVAVLRETKWRYYSLLVTGFSFLLPLGTILFAYANIFKAAKAQAKRIRRSCLPNSSESNTNKKHFDKELKATKTISLVIGAFLACWLPFFVLSLLSKYCTKCTISFEVVIIVKWLHYANSALNPIIYSMHNRDFRAALQSILFNKNSHVFESADNTHSVHHVITRAVQIRRNRSGTKTSRV</sequence>
<accession>A0A6S7G919</accession>
<dbReference type="InterPro" id="IPR000276">
    <property type="entry name" value="GPCR_Rhodpsn"/>
</dbReference>
<dbReference type="GO" id="GO:0043410">
    <property type="term" value="P:positive regulation of MAPK cascade"/>
    <property type="evidence" value="ECO:0007669"/>
    <property type="project" value="TreeGrafter"/>
</dbReference>
<dbReference type="GO" id="GO:0004993">
    <property type="term" value="F:G protein-coupled serotonin receptor activity"/>
    <property type="evidence" value="ECO:0007669"/>
    <property type="project" value="UniProtKB-ARBA"/>
</dbReference>
<keyword evidence="2" id="KW-1003">Cell membrane</keyword>
<evidence type="ECO:0000256" key="7">
    <source>
        <dbReference type="ARBA" id="ARBA00023157"/>
    </source>
</evidence>
<keyword evidence="4" id="KW-1133">Transmembrane helix</keyword>
<dbReference type="CDD" id="cd14967">
    <property type="entry name" value="7tmA_amine_R-like"/>
    <property type="match status" value="1"/>
</dbReference>
<evidence type="ECO:0000256" key="10">
    <source>
        <dbReference type="RuleBase" id="RU000688"/>
    </source>
</evidence>
<comment type="similarity">
    <text evidence="10">Belongs to the G-protein coupled receptor 1 family.</text>
</comment>
<keyword evidence="9 10" id="KW-0807">Transducer</keyword>
<evidence type="ECO:0000256" key="3">
    <source>
        <dbReference type="ARBA" id="ARBA00022692"/>
    </source>
</evidence>
<dbReference type="InterPro" id="IPR017452">
    <property type="entry name" value="GPCR_Rhodpsn_7TM"/>
</dbReference>
<dbReference type="OrthoDB" id="5951059at2759"/>
<evidence type="ECO:0000313" key="11">
    <source>
        <dbReference type="EMBL" id="CAB3984937.1"/>
    </source>
</evidence>
<organism evidence="11 12">
    <name type="scientific">Paramuricea clavata</name>
    <name type="common">Red gorgonian</name>
    <name type="synonym">Violescent sea-whip</name>
    <dbReference type="NCBI Taxonomy" id="317549"/>
    <lineage>
        <taxon>Eukaryota</taxon>
        <taxon>Metazoa</taxon>
        <taxon>Cnidaria</taxon>
        <taxon>Anthozoa</taxon>
        <taxon>Octocorallia</taxon>
        <taxon>Malacalcyonacea</taxon>
        <taxon>Plexauridae</taxon>
        <taxon>Paramuricea</taxon>
    </lineage>
</organism>
<dbReference type="Gene3D" id="1.20.1070.10">
    <property type="entry name" value="Rhodopsin 7-helix transmembrane proteins"/>
    <property type="match status" value="1"/>
</dbReference>
<comment type="subcellular location">
    <subcellularLocation>
        <location evidence="1">Cell membrane</location>
        <topology evidence="1">Multi-pass membrane protein</topology>
    </subcellularLocation>
</comment>
<dbReference type="SUPFAM" id="SSF81321">
    <property type="entry name" value="Family A G protein-coupled receptor-like"/>
    <property type="match status" value="1"/>
</dbReference>
<dbReference type="Proteomes" id="UP001152795">
    <property type="component" value="Unassembled WGS sequence"/>
</dbReference>
<evidence type="ECO:0000256" key="1">
    <source>
        <dbReference type="ARBA" id="ARBA00004651"/>
    </source>
</evidence>
<dbReference type="GO" id="GO:0071880">
    <property type="term" value="P:adenylate cyclase-activating adrenergic receptor signaling pathway"/>
    <property type="evidence" value="ECO:0007669"/>
    <property type="project" value="TreeGrafter"/>
</dbReference>
<keyword evidence="8 10" id="KW-0675">Receptor</keyword>
<keyword evidence="12" id="KW-1185">Reference proteome</keyword>
<evidence type="ECO:0000313" key="12">
    <source>
        <dbReference type="Proteomes" id="UP001152795"/>
    </source>
</evidence>
<dbReference type="EMBL" id="CACRXK020000804">
    <property type="protein sequence ID" value="CAB3984937.1"/>
    <property type="molecule type" value="Genomic_DNA"/>
</dbReference>
<evidence type="ECO:0000256" key="4">
    <source>
        <dbReference type="ARBA" id="ARBA00022989"/>
    </source>
</evidence>
<dbReference type="PRINTS" id="PR00237">
    <property type="entry name" value="GPCRRHODOPSN"/>
</dbReference>
<dbReference type="AlphaFoldDB" id="A0A6S7G919"/>
<keyword evidence="6" id="KW-0472">Membrane</keyword>
<reference evidence="11" key="1">
    <citation type="submission" date="2020-04" db="EMBL/GenBank/DDBJ databases">
        <authorList>
            <person name="Alioto T."/>
            <person name="Alioto T."/>
            <person name="Gomez Garrido J."/>
        </authorList>
    </citation>
    <scope>NUCLEOTIDE SEQUENCE</scope>
    <source>
        <strain evidence="11">A484AB</strain>
    </source>
</reference>
<protein>
    <submittedName>
        <fullName evidence="11">Octopamine receptor-like</fullName>
    </submittedName>
</protein>